<keyword evidence="1" id="KW-0812">Transmembrane</keyword>
<accession>A0A972SKJ1</accession>
<evidence type="ECO:0000256" key="1">
    <source>
        <dbReference type="SAM" id="Phobius"/>
    </source>
</evidence>
<name>A0A972SKJ1_9BURK</name>
<keyword evidence="1" id="KW-1133">Transmembrane helix</keyword>
<dbReference type="RefSeq" id="WP_172172187.1">
    <property type="nucleotide sequence ID" value="NZ_WOEZ01000185.1"/>
</dbReference>
<organism evidence="2 3">
    <name type="scientific">Paraburkholderia elongata</name>
    <dbReference type="NCBI Taxonomy" id="2675747"/>
    <lineage>
        <taxon>Bacteria</taxon>
        <taxon>Pseudomonadati</taxon>
        <taxon>Pseudomonadota</taxon>
        <taxon>Betaproteobacteria</taxon>
        <taxon>Burkholderiales</taxon>
        <taxon>Burkholderiaceae</taxon>
        <taxon>Paraburkholderia</taxon>
    </lineage>
</organism>
<feature type="transmembrane region" description="Helical" evidence="1">
    <location>
        <begin position="6"/>
        <end position="27"/>
    </location>
</feature>
<comment type="caution">
    <text evidence="2">The sequence shown here is derived from an EMBL/GenBank/DDBJ whole genome shotgun (WGS) entry which is preliminary data.</text>
</comment>
<gene>
    <name evidence="2" type="ORF">GNZ13_32355</name>
</gene>
<dbReference type="AlphaFoldDB" id="A0A972SKJ1"/>
<evidence type="ECO:0000313" key="3">
    <source>
        <dbReference type="Proteomes" id="UP000655523"/>
    </source>
</evidence>
<dbReference type="EMBL" id="WOEZ01000185">
    <property type="protein sequence ID" value="NPT59128.1"/>
    <property type="molecule type" value="Genomic_DNA"/>
</dbReference>
<sequence>MNSTSPVTTGAVGAVTGAVVTLIAALVKHYNIDLSADAQVSLAVGVVASAHWVGQQIAARTAKPATPTP</sequence>
<protein>
    <recommendedName>
        <fullName evidence="4">Holin</fullName>
    </recommendedName>
</protein>
<evidence type="ECO:0008006" key="4">
    <source>
        <dbReference type="Google" id="ProtNLM"/>
    </source>
</evidence>
<evidence type="ECO:0000313" key="2">
    <source>
        <dbReference type="EMBL" id="NPT59128.1"/>
    </source>
</evidence>
<proteinExistence type="predicted"/>
<keyword evidence="1" id="KW-0472">Membrane</keyword>
<reference evidence="2 3" key="1">
    <citation type="submission" date="2019-11" db="EMBL/GenBank/DDBJ databases">
        <title>Metabolism of dissolved organic matter in forest soils.</title>
        <authorList>
            <person name="Cyle K.T."/>
            <person name="Wilhelm R.C."/>
            <person name="Martinez C.E."/>
        </authorList>
    </citation>
    <scope>NUCLEOTIDE SEQUENCE [LARGE SCALE GENOMIC DNA]</scope>
    <source>
        <strain evidence="2 3">5N</strain>
    </source>
</reference>
<dbReference type="Proteomes" id="UP000655523">
    <property type="component" value="Unassembled WGS sequence"/>
</dbReference>
<keyword evidence="3" id="KW-1185">Reference proteome</keyword>